<dbReference type="GeneTree" id="ENSGT00940000178123"/>
<evidence type="ECO:0000313" key="2">
    <source>
        <dbReference type="Proteomes" id="UP000261340"/>
    </source>
</evidence>
<dbReference type="STRING" id="61819.ENSACIP00000019619"/>
<proteinExistence type="predicted"/>
<protein>
    <submittedName>
        <fullName evidence="1">Uncharacterized protein</fullName>
    </submittedName>
</protein>
<evidence type="ECO:0000313" key="1">
    <source>
        <dbReference type="Ensembl" id="ENSACIP00000019619.1"/>
    </source>
</evidence>
<reference evidence="1" key="1">
    <citation type="submission" date="2025-08" db="UniProtKB">
        <authorList>
            <consortium name="Ensembl"/>
        </authorList>
    </citation>
    <scope>IDENTIFICATION</scope>
</reference>
<sequence length="125" mass="13990">MGKQKDDLQKLGRSLGPISKQLQIPRSSVQTTACKYKSFRCVTTLRRTHSQMKGNWLRYSGPRTTNAQACHELETAGTLESLFTVNSTEIFSCPHGQTKCLLEKNFYGDVLVLTVDFLGGCQATW</sequence>
<accession>A0A3Q0S464</accession>
<dbReference type="Proteomes" id="UP000261340">
    <property type="component" value="Unplaced"/>
</dbReference>
<dbReference type="Ensembl" id="ENSACIT00000020141.1">
    <property type="protein sequence ID" value="ENSACIP00000019619.1"/>
    <property type="gene ID" value="ENSACIG00000015270.1"/>
</dbReference>
<dbReference type="AlphaFoldDB" id="A0A3Q0S464"/>
<reference evidence="1" key="2">
    <citation type="submission" date="2025-09" db="UniProtKB">
        <authorList>
            <consortium name="Ensembl"/>
        </authorList>
    </citation>
    <scope>IDENTIFICATION</scope>
</reference>
<dbReference type="InterPro" id="IPR036388">
    <property type="entry name" value="WH-like_DNA-bd_sf"/>
</dbReference>
<keyword evidence="2" id="KW-1185">Reference proteome</keyword>
<organism evidence="1 2">
    <name type="scientific">Amphilophus citrinellus</name>
    <name type="common">Midas cichlid</name>
    <name type="synonym">Cichlasoma citrinellum</name>
    <dbReference type="NCBI Taxonomy" id="61819"/>
    <lineage>
        <taxon>Eukaryota</taxon>
        <taxon>Metazoa</taxon>
        <taxon>Chordata</taxon>
        <taxon>Craniata</taxon>
        <taxon>Vertebrata</taxon>
        <taxon>Euteleostomi</taxon>
        <taxon>Actinopterygii</taxon>
        <taxon>Neopterygii</taxon>
        <taxon>Teleostei</taxon>
        <taxon>Neoteleostei</taxon>
        <taxon>Acanthomorphata</taxon>
        <taxon>Ovalentaria</taxon>
        <taxon>Cichlomorphae</taxon>
        <taxon>Cichliformes</taxon>
        <taxon>Cichlidae</taxon>
        <taxon>New World cichlids</taxon>
        <taxon>Cichlasomatinae</taxon>
        <taxon>Heroini</taxon>
        <taxon>Amphilophus</taxon>
    </lineage>
</organism>
<dbReference type="Gene3D" id="1.10.10.10">
    <property type="entry name" value="Winged helix-like DNA-binding domain superfamily/Winged helix DNA-binding domain"/>
    <property type="match status" value="1"/>
</dbReference>
<name>A0A3Q0S464_AMPCI</name>